<dbReference type="InterPro" id="IPR042488">
    <property type="entry name" value="Rad4_BHD3_sf"/>
</dbReference>
<feature type="compositionally biased region" description="Basic and acidic residues" evidence="6">
    <location>
        <begin position="327"/>
        <end position="339"/>
    </location>
</feature>
<evidence type="ECO:0000259" key="7">
    <source>
        <dbReference type="SMART" id="SM01030"/>
    </source>
</evidence>
<evidence type="ECO:0000256" key="3">
    <source>
        <dbReference type="ARBA" id="ARBA00022763"/>
    </source>
</evidence>
<feature type="compositionally biased region" description="Polar residues" evidence="6">
    <location>
        <begin position="874"/>
        <end position="884"/>
    </location>
</feature>
<dbReference type="InterPro" id="IPR018328">
    <property type="entry name" value="Rad4_beta-hairpin_dom3"/>
</dbReference>
<comment type="caution">
    <text evidence="10">The sequence shown here is derived from an EMBL/GenBank/DDBJ whole genome shotgun (WGS) entry which is preliminary data.</text>
</comment>
<gene>
    <name evidence="10" type="ORF">PSHT_04951</name>
</gene>
<feature type="compositionally biased region" description="Polar residues" evidence="6">
    <location>
        <begin position="964"/>
        <end position="981"/>
    </location>
</feature>
<reference evidence="11" key="3">
    <citation type="journal article" date="2018" name="Mol. Plant Microbe Interact.">
        <title>Genome sequence resources for the wheat stripe rust pathogen (Puccinia striiformis f. sp. tritici) and the barley stripe rust pathogen (Puccinia striiformis f. sp. hordei).</title>
        <authorList>
            <person name="Xia C."/>
            <person name="Wang M."/>
            <person name="Yin C."/>
            <person name="Cornejo O.E."/>
            <person name="Hulbert S.H."/>
            <person name="Chen X."/>
        </authorList>
    </citation>
    <scope>NUCLEOTIDE SEQUENCE [LARGE SCALE GENOMIC DNA]</scope>
    <source>
        <strain evidence="11">93TX-2</strain>
    </source>
</reference>
<dbReference type="PANTHER" id="PTHR12135:SF0">
    <property type="entry name" value="DNA REPAIR PROTEIN COMPLEMENTING XP-C CELLS"/>
    <property type="match status" value="1"/>
</dbReference>
<evidence type="ECO:0000256" key="6">
    <source>
        <dbReference type="SAM" id="MobiDB-lite"/>
    </source>
</evidence>
<feature type="region of interest" description="Disordered" evidence="6">
    <location>
        <begin position="1"/>
        <end position="45"/>
    </location>
</feature>
<dbReference type="SUPFAM" id="SSF54001">
    <property type="entry name" value="Cysteine proteinases"/>
    <property type="match status" value="1"/>
</dbReference>
<dbReference type="GO" id="GO:0006289">
    <property type="term" value="P:nucleotide-excision repair"/>
    <property type="evidence" value="ECO:0007669"/>
    <property type="project" value="InterPro"/>
</dbReference>
<dbReference type="Gene3D" id="3.30.70.2460">
    <property type="entry name" value="Rad4, beta-hairpin domain BHD3"/>
    <property type="match status" value="1"/>
</dbReference>
<evidence type="ECO:0008006" key="12">
    <source>
        <dbReference type="Google" id="ProtNLM"/>
    </source>
</evidence>
<dbReference type="Proteomes" id="UP000238274">
    <property type="component" value="Unassembled WGS sequence"/>
</dbReference>
<accession>A0A2S4WBI5</accession>
<feature type="region of interest" description="Disordered" evidence="6">
    <location>
        <begin position="389"/>
        <end position="414"/>
    </location>
</feature>
<dbReference type="FunFam" id="2.20.20.110:FF:000005">
    <property type="entry name" value="Unplaced genomic scaffold supercont1.2, whole genome shotgun sequence"/>
    <property type="match status" value="1"/>
</dbReference>
<dbReference type="GO" id="GO:0003684">
    <property type="term" value="F:damaged DNA binding"/>
    <property type="evidence" value="ECO:0007669"/>
    <property type="project" value="InterPro"/>
</dbReference>
<dbReference type="OrthoDB" id="300780at2759"/>
<dbReference type="Gene3D" id="2.20.20.110">
    <property type="entry name" value="Rad4, beta-hairpin domain BHD1"/>
    <property type="match status" value="1"/>
</dbReference>
<dbReference type="InterPro" id="IPR036985">
    <property type="entry name" value="Transglutaminase-like_sf"/>
</dbReference>
<reference evidence="11" key="2">
    <citation type="journal article" date="2018" name="BMC Genomics">
        <title>Genomic insights into host adaptation between the wheat stripe rust pathogen (Puccinia striiformis f. sp. tritici) and the barley stripe rust pathogen (Puccinia striiformis f. sp. hordei).</title>
        <authorList>
            <person name="Xia C."/>
            <person name="Wang M."/>
            <person name="Yin C."/>
            <person name="Cornejo O.E."/>
            <person name="Hulbert S.H."/>
            <person name="Chen X."/>
        </authorList>
    </citation>
    <scope>NUCLEOTIDE SEQUENCE [LARGE SCALE GENOMIC DNA]</scope>
    <source>
        <strain evidence="11">93TX-2</strain>
    </source>
</reference>
<dbReference type="GO" id="GO:0005737">
    <property type="term" value="C:cytoplasm"/>
    <property type="evidence" value="ECO:0007669"/>
    <property type="project" value="TreeGrafter"/>
</dbReference>
<sequence>MADIEMENVEAKVPVDNGDSYPQDEEDPMSFNSESQSNEDDEQVDWEEVDVDEIHDARHNSEEDLTQEVVFDIVLSKAGEQRSTKKRSANSAVERQIRHEVHRTHTITLLTAGLFRNRLLNDALLQARLLSLVPLPLVNAFHTFSPGTHPLDRDRSRLFDSALKDLISWWWQSFQVNNTFDGMISRSWSEAEALYQISDDASGKGKSKGNSQEDAFLQLLESGEPIHGVKSMMKRALLMKGSRDMSAQLFTSCLRALDIPARLVFSLQPVTWRGAGGGGKSANPTTDTQDRPTPSGSKLSNNNNSKVTPRKAKAQSVAAQKSKVKSKRGELATKAEKAAKAIKAKSIRTGAGRTHPPHGTIQGEDEDVGLESIPNTVTASSPRHTPVIKLRKSKPPTKSRDWAKSPSPEPQEMTRPPVFWTEVYSRPTKEWYCVDVTRKKMRCKNIMEPSRNNPENKMIYVIAYEEDNFIRDVTAKYAHSFGATTIKARLPSKKKEEDWFERAIGPLKRPYKLLTSVYRVEQGRDTKEDTEMEKAQVTEAMPTTVTGFKNHPKYALERHLRREEVIYPKKPIGTFRGESVYPRSSVIVCKSTETYMREGKRVKGGETPLKMVKPRAVTINRRRETELLKMDGQPVPLQGLFAEWQTELLIPPPIVDGIIPRNSYGNFDLFAPHMLPKGAKHLPYKGIAKTAKKLKISYADAVVSFEFHRSRATPLVDGIIVPELEAEFVLDAYWTSAEAQEVKELEKLEERCLKRWKKLIIGLCIRQRLQQEYGPQGTQVLGNQKSIQGTSKLRHTDSKQPEISTVQASIATSSTEVNDSQVPFELYTDHQMNIMVVPQPADGDNHSVTVSNPAQPNELNKEELVVADVLSSPLGKTTETQNPRCTPKFVKQREESSEIDTPPRTRQSTRIPKTASPIKLATAQWTKRKSSPALKSDHVLPLSRQKPKTTRSQRRGPQQEDRCNSITHNVDDSSPLTSPLSESDHSEYNTITSQSKRAKTVHQALDEPMEIQPETTPVKDAPAKKTGSSRRPARLAAVKAKENIALNSTPTSTRTLRPRK</sequence>
<dbReference type="InterPro" id="IPR038765">
    <property type="entry name" value="Papain-like_cys_pep_sf"/>
</dbReference>
<keyword evidence="4" id="KW-0234">DNA repair</keyword>
<evidence type="ECO:0000256" key="1">
    <source>
        <dbReference type="ARBA" id="ARBA00004123"/>
    </source>
</evidence>
<dbReference type="Pfam" id="PF03835">
    <property type="entry name" value="Rad4"/>
    <property type="match status" value="1"/>
</dbReference>
<feature type="compositionally biased region" description="Basic residues" evidence="6">
    <location>
        <begin position="945"/>
        <end position="954"/>
    </location>
</feature>
<dbReference type="SMART" id="SM01030">
    <property type="entry name" value="BHD_1"/>
    <property type="match status" value="1"/>
</dbReference>
<comment type="similarity">
    <text evidence="2">Belongs to the XPC family.</text>
</comment>
<evidence type="ECO:0000256" key="4">
    <source>
        <dbReference type="ARBA" id="ARBA00023204"/>
    </source>
</evidence>
<dbReference type="VEuPathDB" id="FungiDB:PSHT_04951"/>
<dbReference type="PANTHER" id="PTHR12135">
    <property type="entry name" value="DNA REPAIR PROTEIN XP-C / RAD4"/>
    <property type="match status" value="1"/>
</dbReference>
<organism evidence="10 11">
    <name type="scientific">Puccinia striiformis</name>
    <dbReference type="NCBI Taxonomy" id="27350"/>
    <lineage>
        <taxon>Eukaryota</taxon>
        <taxon>Fungi</taxon>
        <taxon>Dikarya</taxon>
        <taxon>Basidiomycota</taxon>
        <taxon>Pucciniomycotina</taxon>
        <taxon>Pucciniomycetes</taxon>
        <taxon>Pucciniales</taxon>
        <taxon>Pucciniaceae</taxon>
        <taxon>Puccinia</taxon>
    </lineage>
</organism>
<feature type="compositionally biased region" description="Low complexity" evidence="6">
    <location>
        <begin position="295"/>
        <end position="306"/>
    </location>
</feature>
<feature type="domain" description="Rad4 beta-hairpin" evidence="7">
    <location>
        <begin position="537"/>
        <end position="587"/>
    </location>
</feature>
<evidence type="ECO:0000313" key="11">
    <source>
        <dbReference type="Proteomes" id="UP000238274"/>
    </source>
</evidence>
<feature type="region of interest" description="Disordered" evidence="6">
    <location>
        <begin position="274"/>
        <end position="366"/>
    </location>
</feature>
<dbReference type="EMBL" id="PKSM01000053">
    <property type="protein sequence ID" value="POW19145.1"/>
    <property type="molecule type" value="Genomic_DNA"/>
</dbReference>
<evidence type="ECO:0000256" key="5">
    <source>
        <dbReference type="ARBA" id="ARBA00023242"/>
    </source>
</evidence>
<dbReference type="GO" id="GO:0071942">
    <property type="term" value="C:XPC complex"/>
    <property type="evidence" value="ECO:0007669"/>
    <property type="project" value="TreeGrafter"/>
</dbReference>
<dbReference type="InterPro" id="IPR018326">
    <property type="entry name" value="Rad4_beta-hairpin_dom1"/>
</dbReference>
<reference evidence="10 11" key="1">
    <citation type="submission" date="2017-12" db="EMBL/GenBank/DDBJ databases">
        <title>Gene loss provides genomic basis for host adaptation in cereal stripe rust fungi.</title>
        <authorList>
            <person name="Xia C."/>
        </authorList>
    </citation>
    <scope>NUCLEOTIDE SEQUENCE [LARGE SCALE GENOMIC DNA]</scope>
    <source>
        <strain evidence="10 11">93TX-2</strain>
    </source>
</reference>
<evidence type="ECO:0000256" key="2">
    <source>
        <dbReference type="ARBA" id="ARBA00009525"/>
    </source>
</evidence>
<dbReference type="Pfam" id="PF10404">
    <property type="entry name" value="BHD_2"/>
    <property type="match status" value="1"/>
</dbReference>
<dbReference type="GO" id="GO:0006298">
    <property type="term" value="P:mismatch repair"/>
    <property type="evidence" value="ECO:0007669"/>
    <property type="project" value="TreeGrafter"/>
</dbReference>
<dbReference type="Pfam" id="PF10405">
    <property type="entry name" value="BHD_3"/>
    <property type="match status" value="1"/>
</dbReference>
<keyword evidence="11" id="KW-1185">Reference proteome</keyword>
<dbReference type="SMART" id="SM01031">
    <property type="entry name" value="BHD_2"/>
    <property type="match status" value="1"/>
</dbReference>
<dbReference type="VEuPathDB" id="FungiDB:PSTT_16084"/>
<name>A0A2S4WBI5_9BASI</name>
<protein>
    <recommendedName>
        <fullName evidence="12">Rad4 beta-hairpin domain-containing protein</fullName>
    </recommendedName>
</protein>
<dbReference type="SMART" id="SM01032">
    <property type="entry name" value="BHD_3"/>
    <property type="match status" value="1"/>
</dbReference>
<comment type="subcellular location">
    <subcellularLocation>
        <location evidence="1">Nucleus</location>
    </subcellularLocation>
</comment>
<dbReference type="InterPro" id="IPR004583">
    <property type="entry name" value="DNA_repair_Rad4"/>
</dbReference>
<dbReference type="InterPro" id="IPR018327">
    <property type="entry name" value="BHD_2"/>
</dbReference>
<dbReference type="GO" id="GO:0003697">
    <property type="term" value="F:single-stranded DNA binding"/>
    <property type="evidence" value="ECO:0007669"/>
    <property type="project" value="TreeGrafter"/>
</dbReference>
<feature type="compositionally biased region" description="Polar residues" evidence="6">
    <location>
        <begin position="282"/>
        <end position="294"/>
    </location>
</feature>
<feature type="domain" description="Rad4 beta-hairpin" evidence="9">
    <location>
        <begin position="659"/>
        <end position="733"/>
    </location>
</feature>
<dbReference type="Gene3D" id="3.90.260.10">
    <property type="entry name" value="Transglutaminase-like"/>
    <property type="match status" value="1"/>
</dbReference>
<dbReference type="FunFam" id="3.30.70.2460:FF:000001">
    <property type="entry name" value="DNA repair protein Rad4 family"/>
    <property type="match status" value="1"/>
</dbReference>
<dbReference type="InterPro" id="IPR018325">
    <property type="entry name" value="Rad4/PNGase_transGLS-fold"/>
</dbReference>
<dbReference type="Pfam" id="PF10403">
    <property type="entry name" value="BHD_1"/>
    <property type="match status" value="1"/>
</dbReference>
<evidence type="ECO:0000259" key="9">
    <source>
        <dbReference type="SMART" id="SM01032"/>
    </source>
</evidence>
<feature type="region of interest" description="Disordered" evidence="6">
    <location>
        <begin position="873"/>
        <end position="1034"/>
    </location>
</feature>
<dbReference type="GO" id="GO:0000111">
    <property type="term" value="C:nucleotide-excision repair factor 2 complex"/>
    <property type="evidence" value="ECO:0007669"/>
    <property type="project" value="TreeGrafter"/>
</dbReference>
<evidence type="ECO:0000313" key="10">
    <source>
        <dbReference type="EMBL" id="POW19145.1"/>
    </source>
</evidence>
<dbReference type="AlphaFoldDB" id="A0A2S4WBI5"/>
<proteinExistence type="inferred from homology"/>
<keyword evidence="5" id="KW-0539">Nucleus</keyword>
<evidence type="ECO:0000259" key="8">
    <source>
        <dbReference type="SMART" id="SM01031"/>
    </source>
</evidence>
<keyword evidence="3" id="KW-0227">DNA damage</keyword>
<feature type="domain" description="Rad4 beta-hairpin" evidence="8">
    <location>
        <begin position="589"/>
        <end position="652"/>
    </location>
</feature>